<comment type="subcellular location">
    <subcellularLocation>
        <location evidence="1 9">Cytoplasm</location>
    </subcellularLocation>
</comment>
<dbReference type="NCBIfam" id="TIGR00342">
    <property type="entry name" value="tRNA uracil 4-sulfurtransferase ThiI"/>
    <property type="match status" value="1"/>
</dbReference>
<keyword evidence="6 9" id="KW-0067">ATP-binding</keyword>
<dbReference type="InterPro" id="IPR014729">
    <property type="entry name" value="Rossmann-like_a/b/a_fold"/>
</dbReference>
<feature type="binding site" evidence="9">
    <location>
        <position position="255"/>
    </location>
    <ligand>
        <name>ATP</name>
        <dbReference type="ChEBI" id="CHEBI:30616"/>
    </ligand>
</feature>
<keyword evidence="3 9" id="KW-0820">tRNA-binding</keyword>
<dbReference type="PROSITE" id="PS51165">
    <property type="entry name" value="THUMP"/>
    <property type="match status" value="1"/>
</dbReference>
<dbReference type="PANTHER" id="PTHR43209:SF1">
    <property type="entry name" value="TRNA SULFURTRANSFERASE"/>
    <property type="match status" value="1"/>
</dbReference>
<dbReference type="Gene3D" id="3.30.2130.30">
    <property type="match status" value="1"/>
</dbReference>
<evidence type="ECO:0000256" key="7">
    <source>
        <dbReference type="ARBA" id="ARBA00022884"/>
    </source>
</evidence>
<evidence type="ECO:0000313" key="12">
    <source>
        <dbReference type="Proteomes" id="UP001319921"/>
    </source>
</evidence>
<evidence type="ECO:0000259" key="10">
    <source>
        <dbReference type="PROSITE" id="PS51165"/>
    </source>
</evidence>
<gene>
    <name evidence="9" type="primary">thiI</name>
    <name evidence="11" type="ORF">SACC_02440</name>
</gene>
<dbReference type="GO" id="GO:0052837">
    <property type="term" value="P:thiazole biosynthetic process"/>
    <property type="evidence" value="ECO:0007669"/>
    <property type="project" value="TreeGrafter"/>
</dbReference>
<dbReference type="Pfam" id="PF02926">
    <property type="entry name" value="THUMP"/>
    <property type="match status" value="1"/>
</dbReference>
<evidence type="ECO:0000256" key="8">
    <source>
        <dbReference type="ARBA" id="ARBA00022977"/>
    </source>
</evidence>
<dbReference type="AlphaFoldDB" id="A0AAQ4CN46"/>
<dbReference type="EC" id="2.8.1.4" evidence="9"/>
<dbReference type="KEGG" id="scas:SACC_02440"/>
<dbReference type="GO" id="GO:0009228">
    <property type="term" value="P:thiamine biosynthetic process"/>
    <property type="evidence" value="ECO:0007669"/>
    <property type="project" value="UniProtKB-KW"/>
</dbReference>
<dbReference type="PANTHER" id="PTHR43209">
    <property type="entry name" value="TRNA SULFURTRANSFERASE"/>
    <property type="match status" value="1"/>
</dbReference>
<keyword evidence="12" id="KW-1185">Reference proteome</keyword>
<accession>A0AAQ4CN46</accession>
<dbReference type="Pfam" id="PF22025">
    <property type="entry name" value="ThiI_fer"/>
    <property type="match status" value="1"/>
</dbReference>
<dbReference type="SUPFAM" id="SSF52402">
    <property type="entry name" value="Adenine nucleotide alpha hydrolases-like"/>
    <property type="match status" value="1"/>
</dbReference>
<dbReference type="Pfam" id="PF02568">
    <property type="entry name" value="ThiI"/>
    <property type="match status" value="1"/>
</dbReference>
<feature type="binding site" evidence="9">
    <location>
        <begin position="175"/>
        <end position="176"/>
    </location>
    <ligand>
        <name>ATP</name>
        <dbReference type="ChEBI" id="CHEBI:30616"/>
    </ligand>
</feature>
<dbReference type="GO" id="GO:0005829">
    <property type="term" value="C:cytosol"/>
    <property type="evidence" value="ECO:0007669"/>
    <property type="project" value="TreeGrafter"/>
</dbReference>
<dbReference type="Proteomes" id="UP001319921">
    <property type="component" value="Chromosome"/>
</dbReference>
<evidence type="ECO:0000256" key="3">
    <source>
        <dbReference type="ARBA" id="ARBA00022555"/>
    </source>
</evidence>
<dbReference type="InterPro" id="IPR020536">
    <property type="entry name" value="ThiI_AANH"/>
</dbReference>
<comment type="pathway">
    <text evidence="9">Cofactor biosynthesis; thiamine diphosphate biosynthesis.</text>
</comment>
<proteinExistence type="inferred from homology"/>
<dbReference type="CDD" id="cd01712">
    <property type="entry name" value="PPase_ThiI"/>
    <property type="match status" value="1"/>
</dbReference>
<feature type="binding site" evidence="9">
    <location>
        <begin position="200"/>
        <end position="201"/>
    </location>
    <ligand>
        <name>ATP</name>
        <dbReference type="ChEBI" id="CHEBI:30616"/>
    </ligand>
</feature>
<feature type="domain" description="THUMP" evidence="10">
    <location>
        <begin position="55"/>
        <end position="157"/>
    </location>
</feature>
<reference evidence="11 12" key="1">
    <citation type="journal article" date="2022" name="Microbiol. Resour. Announc.">
        <title>Complete Genome Sequence of the Hyperthermophilic and Acidophilic Archaeon Saccharolobus caldissimus Strain HS-3T.</title>
        <authorList>
            <person name="Sakai H.D."/>
            <person name="Kurosawa N."/>
        </authorList>
    </citation>
    <scope>NUCLEOTIDE SEQUENCE [LARGE SCALE GENOMIC DNA]</scope>
    <source>
        <strain evidence="11 12">JCM32116</strain>
    </source>
</reference>
<dbReference type="GO" id="GO:0140741">
    <property type="term" value="F:tRNA-uracil-4 sulfurtransferase activity"/>
    <property type="evidence" value="ECO:0007669"/>
    <property type="project" value="UniProtKB-EC"/>
</dbReference>
<dbReference type="GO" id="GO:0005524">
    <property type="term" value="F:ATP binding"/>
    <property type="evidence" value="ECO:0007669"/>
    <property type="project" value="UniProtKB-UniRule"/>
</dbReference>
<evidence type="ECO:0000256" key="1">
    <source>
        <dbReference type="ARBA" id="ARBA00004496"/>
    </source>
</evidence>
<keyword evidence="5 9" id="KW-0547">Nucleotide-binding</keyword>
<dbReference type="InterPro" id="IPR049961">
    <property type="entry name" value="ThiI_N"/>
</dbReference>
<sequence>MIIMIRPSGEIALKSPRSRKNFEHTLINNIKSSVNVKRIWKTQGLIFIELNNNDTGYIEKISKIFGIASFSPIIIEKFNNIEDIVNQAKNIFSEIVKGKVFAVRAKRIGSHNFTSLDIQREVGAALYPYSKGVNLDNPEVEVFVEVRQNFVYFYHEIYKGPKGLPVGIAGKTIVLFSGGIDSPVASWMLMKRGAIPIFLNFNLGGDIHKKIVIEELNVLKEWSGGHKLRAFIVKGIDVLLKLSQIAKGDRVVMLKRVMYKTAERLAKKTGANSITTGESLSQVSSQTMVNLFVTEYGINYPIFRPLIGFDKEEIMDLAKKIGTYQYSIKLPEYCAISTKAKTSTKLEEILSEEEKISIDYDKLLENAETFEI</sequence>
<comment type="catalytic activity">
    <reaction evidence="9">
        <text>[ThiS sulfur-carrier protein]-C-terminal Gly-Gly-AMP + S-sulfanyl-L-cysteinyl-[cysteine desulfurase] + AH2 = [ThiS sulfur-carrier protein]-C-terminal-Gly-aminoethanethioate + L-cysteinyl-[cysteine desulfurase] + A + AMP + 2 H(+)</text>
        <dbReference type="Rhea" id="RHEA:43340"/>
        <dbReference type="Rhea" id="RHEA-COMP:12157"/>
        <dbReference type="Rhea" id="RHEA-COMP:12158"/>
        <dbReference type="Rhea" id="RHEA-COMP:12910"/>
        <dbReference type="Rhea" id="RHEA-COMP:19908"/>
        <dbReference type="ChEBI" id="CHEBI:13193"/>
        <dbReference type="ChEBI" id="CHEBI:15378"/>
        <dbReference type="ChEBI" id="CHEBI:17499"/>
        <dbReference type="ChEBI" id="CHEBI:29950"/>
        <dbReference type="ChEBI" id="CHEBI:61963"/>
        <dbReference type="ChEBI" id="CHEBI:90618"/>
        <dbReference type="ChEBI" id="CHEBI:232372"/>
        <dbReference type="ChEBI" id="CHEBI:456215"/>
    </reaction>
</comment>
<dbReference type="InterPro" id="IPR003720">
    <property type="entry name" value="tRNA_STrfase"/>
</dbReference>
<dbReference type="InterPro" id="IPR049962">
    <property type="entry name" value="THUMP_ThiI"/>
</dbReference>
<evidence type="ECO:0000256" key="2">
    <source>
        <dbReference type="ARBA" id="ARBA00022490"/>
    </source>
</evidence>
<comment type="function">
    <text evidence="9">Catalyzes the ATP-dependent transfer of a sulfur to tRNA to produce 4-thiouridine in position 8 of tRNAs, which functions as a near-UV photosensor. Also catalyzes the transfer of sulfur to the sulfur carrier protein ThiS, forming ThiS-thiocarboxylate. This is a step in the synthesis of thiazole, in the thiamine biosynthesis pathway. The sulfur is donated as persulfide by IscS.</text>
</comment>
<dbReference type="GO" id="GO:0009229">
    <property type="term" value="P:thiamine diphosphate biosynthetic process"/>
    <property type="evidence" value="ECO:0007669"/>
    <property type="project" value="UniProtKB-UniRule"/>
</dbReference>
<dbReference type="HAMAP" id="MF_00021">
    <property type="entry name" value="ThiI"/>
    <property type="match status" value="1"/>
</dbReference>
<comment type="catalytic activity">
    <reaction evidence="9">
        <text>[ThiI sulfur-carrier protein]-S-sulfanyl-L-cysteine + a uridine in tRNA + 2 reduced [2Fe-2S]-[ferredoxin] + ATP + H(+) = [ThiI sulfur-carrier protein]-L-cysteine + a 4-thiouridine in tRNA + 2 oxidized [2Fe-2S]-[ferredoxin] + AMP + diphosphate</text>
        <dbReference type="Rhea" id="RHEA:24176"/>
        <dbReference type="Rhea" id="RHEA-COMP:10000"/>
        <dbReference type="Rhea" id="RHEA-COMP:10001"/>
        <dbReference type="Rhea" id="RHEA-COMP:13337"/>
        <dbReference type="Rhea" id="RHEA-COMP:13338"/>
        <dbReference type="Rhea" id="RHEA-COMP:13339"/>
        <dbReference type="Rhea" id="RHEA-COMP:13340"/>
        <dbReference type="ChEBI" id="CHEBI:15378"/>
        <dbReference type="ChEBI" id="CHEBI:29950"/>
        <dbReference type="ChEBI" id="CHEBI:30616"/>
        <dbReference type="ChEBI" id="CHEBI:33019"/>
        <dbReference type="ChEBI" id="CHEBI:33737"/>
        <dbReference type="ChEBI" id="CHEBI:33738"/>
        <dbReference type="ChEBI" id="CHEBI:61963"/>
        <dbReference type="ChEBI" id="CHEBI:65315"/>
        <dbReference type="ChEBI" id="CHEBI:136798"/>
        <dbReference type="ChEBI" id="CHEBI:456215"/>
        <dbReference type="EC" id="2.8.1.4"/>
    </reaction>
</comment>
<dbReference type="GeneID" id="68864968"/>
<dbReference type="EMBL" id="AP025226">
    <property type="protein sequence ID" value="BDB97227.1"/>
    <property type="molecule type" value="Genomic_DNA"/>
</dbReference>
<dbReference type="SMART" id="SM00981">
    <property type="entry name" value="THUMP"/>
    <property type="match status" value="1"/>
</dbReference>
<dbReference type="CDD" id="cd11716">
    <property type="entry name" value="THUMP_ThiI"/>
    <property type="match status" value="1"/>
</dbReference>
<dbReference type="RefSeq" id="WP_229571245.1">
    <property type="nucleotide sequence ID" value="NZ_AP025226.1"/>
</dbReference>
<dbReference type="InterPro" id="IPR054173">
    <property type="entry name" value="ThiI_fer"/>
</dbReference>
<evidence type="ECO:0000256" key="4">
    <source>
        <dbReference type="ARBA" id="ARBA00022679"/>
    </source>
</evidence>
<feature type="binding site" evidence="9">
    <location>
        <position position="286"/>
    </location>
    <ligand>
        <name>ATP</name>
        <dbReference type="ChEBI" id="CHEBI:30616"/>
    </ligand>
</feature>
<keyword evidence="8 9" id="KW-0784">Thiamine biosynthesis</keyword>
<evidence type="ECO:0000256" key="5">
    <source>
        <dbReference type="ARBA" id="ARBA00022741"/>
    </source>
</evidence>
<feature type="binding site" evidence="9">
    <location>
        <position position="277"/>
    </location>
    <ligand>
        <name>ATP</name>
        <dbReference type="ChEBI" id="CHEBI:30616"/>
    </ligand>
</feature>
<dbReference type="GO" id="GO:0004810">
    <property type="term" value="F:CCA tRNA nucleotidyltransferase activity"/>
    <property type="evidence" value="ECO:0007669"/>
    <property type="project" value="InterPro"/>
</dbReference>
<dbReference type="InterPro" id="IPR050102">
    <property type="entry name" value="tRNA_sulfurtransferase_ThiI"/>
</dbReference>
<dbReference type="GO" id="GO:0002937">
    <property type="term" value="P:tRNA 4-thiouridine biosynthesis"/>
    <property type="evidence" value="ECO:0007669"/>
    <property type="project" value="TreeGrafter"/>
</dbReference>
<keyword evidence="7 9" id="KW-0694">RNA-binding</keyword>
<keyword evidence="4 9" id="KW-0808">Transferase</keyword>
<keyword evidence="2 9" id="KW-0963">Cytoplasm</keyword>
<dbReference type="Gene3D" id="3.40.50.620">
    <property type="entry name" value="HUPs"/>
    <property type="match status" value="1"/>
</dbReference>
<name>A0AAQ4CN46_9CREN</name>
<dbReference type="InterPro" id="IPR004114">
    <property type="entry name" value="THUMP_dom"/>
</dbReference>
<organism evidence="11 12">
    <name type="scientific">Saccharolobus caldissimus</name>
    <dbReference type="NCBI Taxonomy" id="1702097"/>
    <lineage>
        <taxon>Archaea</taxon>
        <taxon>Thermoproteota</taxon>
        <taxon>Thermoprotei</taxon>
        <taxon>Sulfolobales</taxon>
        <taxon>Sulfolobaceae</taxon>
        <taxon>Saccharolobus</taxon>
    </lineage>
</organism>
<evidence type="ECO:0000256" key="6">
    <source>
        <dbReference type="ARBA" id="ARBA00022840"/>
    </source>
</evidence>
<evidence type="ECO:0000256" key="9">
    <source>
        <dbReference type="HAMAP-Rule" id="MF_00021"/>
    </source>
</evidence>
<protein>
    <recommendedName>
        <fullName evidence="9">Probable tRNA sulfurtransferase</fullName>
        <ecNumber evidence="9">2.8.1.4</ecNumber>
    </recommendedName>
    <alternativeName>
        <fullName evidence="9">Sulfur carrier protein ThiS sulfurtransferase</fullName>
    </alternativeName>
    <alternativeName>
        <fullName evidence="9">Thiamine biosynthesis protein ThiI</fullName>
    </alternativeName>
    <alternativeName>
        <fullName evidence="9">tRNA 4-thiouridine synthase</fullName>
    </alternativeName>
</protein>
<dbReference type="GO" id="GO:0000049">
    <property type="term" value="F:tRNA binding"/>
    <property type="evidence" value="ECO:0007669"/>
    <property type="project" value="UniProtKB-UniRule"/>
</dbReference>
<comment type="similarity">
    <text evidence="9">Belongs to the ThiI family.</text>
</comment>
<dbReference type="SUPFAM" id="SSF143437">
    <property type="entry name" value="THUMP domain-like"/>
    <property type="match status" value="1"/>
</dbReference>
<evidence type="ECO:0000313" key="11">
    <source>
        <dbReference type="EMBL" id="BDB97227.1"/>
    </source>
</evidence>